<dbReference type="Proteomes" id="UP000198211">
    <property type="component" value="Unassembled WGS sequence"/>
</dbReference>
<feature type="region of interest" description="Disordered" evidence="1">
    <location>
        <begin position="121"/>
        <end position="141"/>
    </location>
</feature>
<name>A0A225UGN5_9STRA</name>
<dbReference type="AlphaFoldDB" id="A0A225UGN5"/>
<evidence type="ECO:0000313" key="3">
    <source>
        <dbReference type="Proteomes" id="UP000198211"/>
    </source>
</evidence>
<sequence length="204" mass="22816">MHCKRVLINDEVVAEEKGINLWDFSGKNNIYTLATLHKFVQEFYNPVTADFIASARDFMIHYNDHAKSEPSIARLLMFWSIQKPSCAQGLAAAAQVATQFTRSDDKLAALRDSQHLLASLAAPSKQRQHGHDRSQRGLKQGSGFIPHAVFSTLPRADDGRRLCLKCLSTDGCKVAKCFRAQFRPDTLSDEAKAHVAERWMTRGG</sequence>
<protein>
    <submittedName>
        <fullName evidence="2">Uncharacterized protein</fullName>
    </submittedName>
</protein>
<proteinExistence type="predicted"/>
<dbReference type="OrthoDB" id="118123at2759"/>
<keyword evidence="3" id="KW-1185">Reference proteome</keyword>
<accession>A0A225UGN5</accession>
<gene>
    <name evidence="2" type="ORF">PHMEG_00039048</name>
</gene>
<reference evidence="3" key="1">
    <citation type="submission" date="2017-03" db="EMBL/GenBank/DDBJ databases">
        <title>Phytopthora megakarya and P. palmivora, two closely related causual agents of cacao black pod achieved similar genome size and gene model numbers by different mechanisms.</title>
        <authorList>
            <person name="Ali S."/>
            <person name="Shao J."/>
            <person name="Larry D.J."/>
            <person name="Kronmiller B."/>
            <person name="Shen D."/>
            <person name="Strem M.D."/>
            <person name="Melnick R.L."/>
            <person name="Guiltinan M.J."/>
            <person name="Tyler B.M."/>
            <person name="Meinhardt L.W."/>
            <person name="Bailey B.A."/>
        </authorList>
    </citation>
    <scope>NUCLEOTIDE SEQUENCE [LARGE SCALE GENOMIC DNA]</scope>
    <source>
        <strain evidence="3">zdho120</strain>
    </source>
</reference>
<evidence type="ECO:0000256" key="1">
    <source>
        <dbReference type="SAM" id="MobiDB-lite"/>
    </source>
</evidence>
<evidence type="ECO:0000313" key="2">
    <source>
        <dbReference type="EMBL" id="OWY92091.1"/>
    </source>
</evidence>
<dbReference type="EMBL" id="NBNE01018833">
    <property type="protein sequence ID" value="OWY92091.1"/>
    <property type="molecule type" value="Genomic_DNA"/>
</dbReference>
<comment type="caution">
    <text evidence="2">The sequence shown here is derived from an EMBL/GenBank/DDBJ whole genome shotgun (WGS) entry which is preliminary data.</text>
</comment>
<organism evidence="2 3">
    <name type="scientific">Phytophthora megakarya</name>
    <dbReference type="NCBI Taxonomy" id="4795"/>
    <lineage>
        <taxon>Eukaryota</taxon>
        <taxon>Sar</taxon>
        <taxon>Stramenopiles</taxon>
        <taxon>Oomycota</taxon>
        <taxon>Peronosporomycetes</taxon>
        <taxon>Peronosporales</taxon>
        <taxon>Peronosporaceae</taxon>
        <taxon>Phytophthora</taxon>
    </lineage>
</organism>